<reference evidence="1" key="1">
    <citation type="submission" date="2022-07" db="EMBL/GenBank/DDBJ databases">
        <authorList>
            <person name="Trinca V."/>
            <person name="Uliana J.V.C."/>
            <person name="Torres T.T."/>
            <person name="Ward R.J."/>
            <person name="Monesi N."/>
        </authorList>
    </citation>
    <scope>NUCLEOTIDE SEQUENCE</scope>
    <source>
        <strain evidence="1">HSMRA1968</strain>
        <tissue evidence="1">Whole embryos</tissue>
    </source>
</reference>
<organism evidence="1 2">
    <name type="scientific">Pseudolycoriella hygida</name>
    <dbReference type="NCBI Taxonomy" id="35572"/>
    <lineage>
        <taxon>Eukaryota</taxon>
        <taxon>Metazoa</taxon>
        <taxon>Ecdysozoa</taxon>
        <taxon>Arthropoda</taxon>
        <taxon>Hexapoda</taxon>
        <taxon>Insecta</taxon>
        <taxon>Pterygota</taxon>
        <taxon>Neoptera</taxon>
        <taxon>Endopterygota</taxon>
        <taxon>Diptera</taxon>
        <taxon>Nematocera</taxon>
        <taxon>Sciaroidea</taxon>
        <taxon>Sciaridae</taxon>
        <taxon>Pseudolycoriella</taxon>
    </lineage>
</organism>
<gene>
    <name evidence="1" type="ORF">Bhyg_04606</name>
</gene>
<accession>A0A9Q0S8L7</accession>
<sequence>MKVFIYGEERNVTTSNLLCQDFVPPDGSESLAVQTYHIFKAFTKVFYFIPFREIRTVQLLLATSLAMPLGNKTDGTEDNSWPYSAALFCIPNYKSGKDGVHHGEN</sequence>
<proteinExistence type="predicted"/>
<protein>
    <submittedName>
        <fullName evidence="1">Uncharacterized protein</fullName>
    </submittedName>
</protein>
<comment type="caution">
    <text evidence="1">The sequence shown here is derived from an EMBL/GenBank/DDBJ whole genome shotgun (WGS) entry which is preliminary data.</text>
</comment>
<dbReference type="EMBL" id="WJQU01000001">
    <property type="protein sequence ID" value="KAJ6649372.1"/>
    <property type="molecule type" value="Genomic_DNA"/>
</dbReference>
<dbReference type="Proteomes" id="UP001151699">
    <property type="component" value="Chromosome A"/>
</dbReference>
<evidence type="ECO:0000313" key="1">
    <source>
        <dbReference type="EMBL" id="KAJ6649372.1"/>
    </source>
</evidence>
<name>A0A9Q0S8L7_9DIPT</name>
<dbReference type="AlphaFoldDB" id="A0A9Q0S8L7"/>
<keyword evidence="2" id="KW-1185">Reference proteome</keyword>
<evidence type="ECO:0000313" key="2">
    <source>
        <dbReference type="Proteomes" id="UP001151699"/>
    </source>
</evidence>